<dbReference type="KEGG" id="pact:CA264_04535"/>
<name>A0A1X9YPG2_9BACT</name>
<protein>
    <submittedName>
        <fullName evidence="2">Uncharacterized protein</fullName>
    </submittedName>
</protein>
<gene>
    <name evidence="2" type="ORF">CA264_04535</name>
</gene>
<evidence type="ECO:0000313" key="2">
    <source>
        <dbReference type="EMBL" id="ARS34765.1"/>
    </source>
</evidence>
<dbReference type="Pfam" id="PF13432">
    <property type="entry name" value="TPR_16"/>
    <property type="match status" value="1"/>
</dbReference>
<reference evidence="3" key="1">
    <citation type="submission" date="2017-05" db="EMBL/GenBank/DDBJ databases">
        <authorList>
            <person name="Ray J."/>
            <person name="Price M."/>
            <person name="Deutschbauer A."/>
        </authorList>
    </citation>
    <scope>NUCLEOTIDE SEQUENCE [LARGE SCALE GENOMIC DNA]</scope>
    <source>
        <strain evidence="3">DSM 19842</strain>
    </source>
</reference>
<keyword evidence="1" id="KW-0802">TPR repeat</keyword>
<feature type="repeat" description="TPR" evidence="1">
    <location>
        <begin position="502"/>
        <end position="535"/>
    </location>
</feature>
<dbReference type="SMART" id="SM00028">
    <property type="entry name" value="TPR"/>
    <property type="match status" value="2"/>
</dbReference>
<dbReference type="PROSITE" id="PS51257">
    <property type="entry name" value="PROKAR_LIPOPROTEIN"/>
    <property type="match status" value="1"/>
</dbReference>
<dbReference type="PROSITE" id="PS50293">
    <property type="entry name" value="TPR_REGION"/>
    <property type="match status" value="1"/>
</dbReference>
<dbReference type="EMBL" id="CP021235">
    <property type="protein sequence ID" value="ARS34765.1"/>
    <property type="molecule type" value="Genomic_DNA"/>
</dbReference>
<feature type="repeat" description="TPR" evidence="1">
    <location>
        <begin position="435"/>
        <end position="468"/>
    </location>
</feature>
<dbReference type="Gene3D" id="1.25.40.10">
    <property type="entry name" value="Tetratricopeptide repeat domain"/>
    <property type="match status" value="2"/>
</dbReference>
<sequence>MQQYKKNKNLILFLTLSLSVGGTGCTLQRMVKTAEKGQQITVEPNPLAASGQNVNFELKAQVPEKLIREDEVYKLDVYYEYGPQQQRENIGTYNFSFGEFLYEDKKPTITKQLSFPYDPAKAKGRLMVQGRAIDKEDDDVAYTDPKQVATGINTTPLLLVRSNEFTFTNDKYSETADGPGKLMFYFEENGATLRNYLGSNLQALEQYALDNVPEQKIKITAMQSPEEKGSKLAAKRAQELEQYYRQKVKALDYSGKKVEITTEVKESPLAALAEKVEASALPKEQKQEVQAILESDRSQQQKLQALQQTAANGYLQQYIYPSLRAAEVEINYNRSRKPDYQLYLLAQKIADEEVTADVLTEEELQHAATLTPLLAEKRKLYEAAVKTTDKWPAYYNLGVVYNEMARKEYRKEAKKALLEKAIQNLTYAGFRNPTAKVYYSLASAYHQREEFLEALQYYDYAIKLGGEEELLQRIFADKAALEIEIGQYDDAIESLKYAGDSYQTNMNLGLSYLLKENYEGAEGFYQKALEQQPDDGLAYYSLALIGARTQNEQMLEQNLRRAVNADKTLMQKAIDDVEFEAYRDKPAYKDALIR</sequence>
<dbReference type="RefSeq" id="WP_025604984.1">
    <property type="nucleotide sequence ID" value="NZ_CP021235.1"/>
</dbReference>
<dbReference type="Proteomes" id="UP000266292">
    <property type="component" value="Chromosome"/>
</dbReference>
<dbReference type="PROSITE" id="PS50005">
    <property type="entry name" value="TPR"/>
    <property type="match status" value="2"/>
</dbReference>
<proteinExistence type="predicted"/>
<dbReference type="STRING" id="709015.GCA_000472485_00904"/>
<dbReference type="OrthoDB" id="1489296at2"/>
<dbReference type="InterPro" id="IPR019734">
    <property type="entry name" value="TPR_rpt"/>
</dbReference>
<organism evidence="2 3">
    <name type="scientific">Pontibacter actiniarum</name>
    <dbReference type="NCBI Taxonomy" id="323450"/>
    <lineage>
        <taxon>Bacteria</taxon>
        <taxon>Pseudomonadati</taxon>
        <taxon>Bacteroidota</taxon>
        <taxon>Cytophagia</taxon>
        <taxon>Cytophagales</taxon>
        <taxon>Hymenobacteraceae</taxon>
        <taxon>Pontibacter</taxon>
    </lineage>
</organism>
<evidence type="ECO:0000256" key="1">
    <source>
        <dbReference type="PROSITE-ProRule" id="PRU00339"/>
    </source>
</evidence>
<dbReference type="AlphaFoldDB" id="A0A1X9YPG2"/>
<evidence type="ECO:0000313" key="3">
    <source>
        <dbReference type="Proteomes" id="UP000266292"/>
    </source>
</evidence>
<keyword evidence="3" id="KW-1185">Reference proteome</keyword>
<dbReference type="SUPFAM" id="SSF48452">
    <property type="entry name" value="TPR-like"/>
    <property type="match status" value="1"/>
</dbReference>
<dbReference type="InterPro" id="IPR011990">
    <property type="entry name" value="TPR-like_helical_dom_sf"/>
</dbReference>
<accession>A0A1X9YPG2</accession>